<evidence type="ECO:0000256" key="1">
    <source>
        <dbReference type="SAM" id="MobiDB-lite"/>
    </source>
</evidence>
<gene>
    <name evidence="2" type="ORF">NQ318_010959</name>
</gene>
<dbReference type="AlphaFoldDB" id="A0AAV8YJX4"/>
<sequence>MSQTDEDVDDLPTDTESEPQTEETQQAEEQFEEQTETETEELQEEVSEEPVNADEKPGYVKDEPQDEPKEEPQEDVKEVKVEADSETEIATVDAEQIEEGEEEEGEEEEGEEEEPSYYDPDDFISGPKICKGGTLPIDILDFSYGYNCRKYFNLTVLDEEIIVFASGNFINYFNVETREIWFRRSALGEALATLRKNPRPEYPYFAVAECGGRRPLIIMYEWPTMEIHCVMKGGRLNSMSIWILAPMLNSISAVVLKVLECLESLHQVVLHNYSNLANY</sequence>
<evidence type="ECO:0000313" key="3">
    <source>
        <dbReference type="Proteomes" id="UP001162162"/>
    </source>
</evidence>
<feature type="compositionally biased region" description="Acidic residues" evidence="1">
    <location>
        <begin position="95"/>
        <end position="121"/>
    </location>
</feature>
<evidence type="ECO:0000313" key="2">
    <source>
        <dbReference type="EMBL" id="KAJ8952049.1"/>
    </source>
</evidence>
<proteinExistence type="predicted"/>
<feature type="region of interest" description="Disordered" evidence="1">
    <location>
        <begin position="1"/>
        <end position="121"/>
    </location>
</feature>
<dbReference type="EMBL" id="JAPWTK010000074">
    <property type="protein sequence ID" value="KAJ8952049.1"/>
    <property type="molecule type" value="Genomic_DNA"/>
</dbReference>
<name>A0AAV8YJX4_9CUCU</name>
<reference evidence="2" key="1">
    <citation type="journal article" date="2023" name="Insect Mol. Biol.">
        <title>Genome sequencing provides insights into the evolution of gene families encoding plant cell wall-degrading enzymes in longhorned beetles.</title>
        <authorList>
            <person name="Shin N.R."/>
            <person name="Okamura Y."/>
            <person name="Kirsch R."/>
            <person name="Pauchet Y."/>
        </authorList>
    </citation>
    <scope>NUCLEOTIDE SEQUENCE</scope>
    <source>
        <strain evidence="2">AMC_N1</strain>
    </source>
</reference>
<organism evidence="2 3">
    <name type="scientific">Aromia moschata</name>
    <dbReference type="NCBI Taxonomy" id="1265417"/>
    <lineage>
        <taxon>Eukaryota</taxon>
        <taxon>Metazoa</taxon>
        <taxon>Ecdysozoa</taxon>
        <taxon>Arthropoda</taxon>
        <taxon>Hexapoda</taxon>
        <taxon>Insecta</taxon>
        <taxon>Pterygota</taxon>
        <taxon>Neoptera</taxon>
        <taxon>Endopterygota</taxon>
        <taxon>Coleoptera</taxon>
        <taxon>Polyphaga</taxon>
        <taxon>Cucujiformia</taxon>
        <taxon>Chrysomeloidea</taxon>
        <taxon>Cerambycidae</taxon>
        <taxon>Cerambycinae</taxon>
        <taxon>Callichromatini</taxon>
        <taxon>Aromia</taxon>
    </lineage>
</organism>
<keyword evidence="3" id="KW-1185">Reference proteome</keyword>
<dbReference type="Proteomes" id="UP001162162">
    <property type="component" value="Unassembled WGS sequence"/>
</dbReference>
<accession>A0AAV8YJX4</accession>
<evidence type="ECO:0008006" key="4">
    <source>
        <dbReference type="Google" id="ProtNLM"/>
    </source>
</evidence>
<feature type="compositionally biased region" description="Acidic residues" evidence="1">
    <location>
        <begin position="1"/>
        <end position="52"/>
    </location>
</feature>
<comment type="caution">
    <text evidence="2">The sequence shown here is derived from an EMBL/GenBank/DDBJ whole genome shotgun (WGS) entry which is preliminary data.</text>
</comment>
<feature type="compositionally biased region" description="Basic and acidic residues" evidence="1">
    <location>
        <begin position="53"/>
        <end position="83"/>
    </location>
</feature>
<protein>
    <recommendedName>
        <fullName evidence="4">Protein kinase domain-containing protein</fullName>
    </recommendedName>
</protein>